<name>A0AAU9JIV1_9CILI</name>
<organism evidence="1 2">
    <name type="scientific">Blepharisma stoltei</name>
    <dbReference type="NCBI Taxonomy" id="1481888"/>
    <lineage>
        <taxon>Eukaryota</taxon>
        <taxon>Sar</taxon>
        <taxon>Alveolata</taxon>
        <taxon>Ciliophora</taxon>
        <taxon>Postciliodesmatophora</taxon>
        <taxon>Heterotrichea</taxon>
        <taxon>Heterotrichida</taxon>
        <taxon>Blepharismidae</taxon>
        <taxon>Blepharisma</taxon>
    </lineage>
</organism>
<reference evidence="1" key="1">
    <citation type="submission" date="2021-09" db="EMBL/GenBank/DDBJ databases">
        <authorList>
            <consortium name="AG Swart"/>
            <person name="Singh M."/>
            <person name="Singh A."/>
            <person name="Seah K."/>
            <person name="Emmerich C."/>
        </authorList>
    </citation>
    <scope>NUCLEOTIDE SEQUENCE</scope>
    <source>
        <strain evidence="1">ATCC30299</strain>
    </source>
</reference>
<dbReference type="Gene3D" id="3.40.630.30">
    <property type="match status" value="1"/>
</dbReference>
<sequence length="281" mass="32106">MAFLLRKGFSTSIKVPKTCNLDWLFASEKQSPSSIKLIDSVPAFKSELTKFAQGAIWQKNDITFHIFKEEEILKYREIIAECFTQHASFRKYIDFTFDEFIEYELPEYQEQSDFLKYSVAAKVDGKLAGVQYSSSWGSRPEHPIYMKPNSKDVWKKFDNFGTILHDCIPFDFLQPDEKGRLPPGALNPNSVLYWSNAGVLPAYKGKNLSYDLKFLGAAVAYLNGLQYAMSVSFDSRSSFISKIGGVSFKPIYLRDFEVDGVRQYPTATENDYVTCCFLNLS</sequence>
<dbReference type="AlphaFoldDB" id="A0AAU9JIV1"/>
<gene>
    <name evidence="1" type="ORF">BSTOLATCC_MIC36201</name>
</gene>
<dbReference type="EMBL" id="CAJZBQ010000036">
    <property type="protein sequence ID" value="CAG9324409.1"/>
    <property type="molecule type" value="Genomic_DNA"/>
</dbReference>
<accession>A0AAU9JIV1</accession>
<dbReference type="Proteomes" id="UP001162131">
    <property type="component" value="Unassembled WGS sequence"/>
</dbReference>
<protein>
    <submittedName>
        <fullName evidence="1">Uncharacterized protein</fullName>
    </submittedName>
</protein>
<comment type="caution">
    <text evidence="1">The sequence shown here is derived from an EMBL/GenBank/DDBJ whole genome shotgun (WGS) entry which is preliminary data.</text>
</comment>
<proteinExistence type="predicted"/>
<evidence type="ECO:0000313" key="1">
    <source>
        <dbReference type="EMBL" id="CAG9324409.1"/>
    </source>
</evidence>
<evidence type="ECO:0000313" key="2">
    <source>
        <dbReference type="Proteomes" id="UP001162131"/>
    </source>
</evidence>
<keyword evidence="2" id="KW-1185">Reference proteome</keyword>